<dbReference type="InterPro" id="IPR000623">
    <property type="entry name" value="Shikimate_kinase/TSH1"/>
</dbReference>
<dbReference type="SUPFAM" id="SSF52540">
    <property type="entry name" value="P-loop containing nucleoside triphosphate hydrolases"/>
    <property type="match status" value="1"/>
</dbReference>
<comment type="catalytic activity">
    <reaction evidence="10">
        <text>shikimate + ATP = 3-phosphoshikimate + ADP + H(+)</text>
        <dbReference type="Rhea" id="RHEA:13121"/>
        <dbReference type="ChEBI" id="CHEBI:15378"/>
        <dbReference type="ChEBI" id="CHEBI:30616"/>
        <dbReference type="ChEBI" id="CHEBI:36208"/>
        <dbReference type="ChEBI" id="CHEBI:145989"/>
        <dbReference type="ChEBI" id="CHEBI:456216"/>
        <dbReference type="EC" id="2.7.1.71"/>
    </reaction>
</comment>
<accession>A0A6J6I6J7</accession>
<dbReference type="CDD" id="cd00464">
    <property type="entry name" value="SK"/>
    <property type="match status" value="1"/>
</dbReference>
<dbReference type="PANTHER" id="PTHR21087">
    <property type="entry name" value="SHIKIMATE KINASE"/>
    <property type="match status" value="1"/>
</dbReference>
<dbReference type="GO" id="GO:0004765">
    <property type="term" value="F:shikimate kinase activity"/>
    <property type="evidence" value="ECO:0007669"/>
    <property type="project" value="UniProtKB-EC"/>
</dbReference>
<evidence type="ECO:0000256" key="8">
    <source>
        <dbReference type="ARBA" id="ARBA00022840"/>
    </source>
</evidence>
<dbReference type="InterPro" id="IPR023000">
    <property type="entry name" value="Shikimate_kinase_CS"/>
</dbReference>
<keyword evidence="6" id="KW-0547">Nucleotide-binding</keyword>
<reference evidence="11" key="1">
    <citation type="submission" date="2020-05" db="EMBL/GenBank/DDBJ databases">
        <authorList>
            <person name="Chiriac C."/>
            <person name="Salcher M."/>
            <person name="Ghai R."/>
            <person name="Kavagutti S V."/>
        </authorList>
    </citation>
    <scope>NUCLEOTIDE SEQUENCE</scope>
</reference>
<proteinExistence type="inferred from homology"/>
<dbReference type="InterPro" id="IPR031322">
    <property type="entry name" value="Shikimate/glucono_kinase"/>
</dbReference>
<dbReference type="PROSITE" id="PS01128">
    <property type="entry name" value="SHIKIMATE_KINASE"/>
    <property type="match status" value="1"/>
</dbReference>
<keyword evidence="7" id="KW-0418">Kinase</keyword>
<dbReference type="PANTHER" id="PTHR21087:SF16">
    <property type="entry name" value="SHIKIMATE KINASE 1, CHLOROPLASTIC"/>
    <property type="match status" value="1"/>
</dbReference>
<name>A0A6J6I6J7_9ZZZZ</name>
<dbReference type="AlphaFoldDB" id="A0A6J6I6J7"/>
<evidence type="ECO:0000256" key="4">
    <source>
        <dbReference type="ARBA" id="ARBA00022605"/>
    </source>
</evidence>
<gene>
    <name evidence="11" type="ORF">UFOPK1939_00224</name>
</gene>
<dbReference type="GO" id="GO:0005524">
    <property type="term" value="F:ATP binding"/>
    <property type="evidence" value="ECO:0007669"/>
    <property type="project" value="UniProtKB-KW"/>
</dbReference>
<evidence type="ECO:0000256" key="7">
    <source>
        <dbReference type="ARBA" id="ARBA00022777"/>
    </source>
</evidence>
<keyword evidence="5" id="KW-0808">Transferase</keyword>
<dbReference type="GO" id="GO:0005829">
    <property type="term" value="C:cytosol"/>
    <property type="evidence" value="ECO:0007669"/>
    <property type="project" value="TreeGrafter"/>
</dbReference>
<evidence type="ECO:0000256" key="6">
    <source>
        <dbReference type="ARBA" id="ARBA00022741"/>
    </source>
</evidence>
<dbReference type="UniPathway" id="UPA00053">
    <property type="reaction ID" value="UER00088"/>
</dbReference>
<dbReference type="GO" id="GO:0009073">
    <property type="term" value="P:aromatic amino acid family biosynthetic process"/>
    <property type="evidence" value="ECO:0007669"/>
    <property type="project" value="UniProtKB-KW"/>
</dbReference>
<keyword evidence="4" id="KW-0028">Amino-acid biosynthesis</keyword>
<organism evidence="11">
    <name type="scientific">freshwater metagenome</name>
    <dbReference type="NCBI Taxonomy" id="449393"/>
    <lineage>
        <taxon>unclassified sequences</taxon>
        <taxon>metagenomes</taxon>
        <taxon>ecological metagenomes</taxon>
    </lineage>
</organism>
<dbReference type="PRINTS" id="PR01100">
    <property type="entry name" value="SHIKIMTKNASE"/>
</dbReference>
<dbReference type="Gene3D" id="3.40.50.300">
    <property type="entry name" value="P-loop containing nucleotide triphosphate hydrolases"/>
    <property type="match status" value="1"/>
</dbReference>
<evidence type="ECO:0000313" key="11">
    <source>
        <dbReference type="EMBL" id="CAB4616368.1"/>
    </source>
</evidence>
<dbReference type="EC" id="2.7.1.71" evidence="3"/>
<protein>
    <recommendedName>
        <fullName evidence="3">shikimate kinase</fullName>
        <ecNumber evidence="3">2.7.1.71</ecNumber>
    </recommendedName>
</protein>
<comment type="pathway">
    <text evidence="1">Metabolic intermediate biosynthesis; chorismate biosynthesis; chorismate from D-erythrose 4-phosphate and phosphoenolpyruvate: step 5/7.</text>
</comment>
<dbReference type="HAMAP" id="MF_00109">
    <property type="entry name" value="Shikimate_kinase"/>
    <property type="match status" value="1"/>
</dbReference>
<evidence type="ECO:0000256" key="3">
    <source>
        <dbReference type="ARBA" id="ARBA00012154"/>
    </source>
</evidence>
<sequence>MSPRLVLVGAPGAGKTTVGQLLAQRWGVTFADTDALIEAEAGLSVADIFITQGEPAFRDLEVAVVSAALAEHDGVLSLGGGSVLNEGTRSLLQGQPVAYLTVDATHAAARIGLNRDRPLLLGNVRGQLMNLMSERAEHYASVAQWTVDTSSLSPDEVADVIETHMGAK</sequence>
<dbReference type="Pfam" id="PF01202">
    <property type="entry name" value="SKI"/>
    <property type="match status" value="1"/>
</dbReference>
<dbReference type="InterPro" id="IPR027417">
    <property type="entry name" value="P-loop_NTPase"/>
</dbReference>
<evidence type="ECO:0000256" key="5">
    <source>
        <dbReference type="ARBA" id="ARBA00022679"/>
    </source>
</evidence>
<evidence type="ECO:0000256" key="2">
    <source>
        <dbReference type="ARBA" id="ARBA00006997"/>
    </source>
</evidence>
<dbReference type="EMBL" id="CAEZVF010000019">
    <property type="protein sequence ID" value="CAB4616368.1"/>
    <property type="molecule type" value="Genomic_DNA"/>
</dbReference>
<evidence type="ECO:0000256" key="9">
    <source>
        <dbReference type="ARBA" id="ARBA00023141"/>
    </source>
</evidence>
<evidence type="ECO:0000256" key="1">
    <source>
        <dbReference type="ARBA" id="ARBA00004842"/>
    </source>
</evidence>
<dbReference type="GO" id="GO:0008652">
    <property type="term" value="P:amino acid biosynthetic process"/>
    <property type="evidence" value="ECO:0007669"/>
    <property type="project" value="UniProtKB-KW"/>
</dbReference>
<keyword evidence="8" id="KW-0067">ATP-binding</keyword>
<dbReference type="GO" id="GO:0009423">
    <property type="term" value="P:chorismate biosynthetic process"/>
    <property type="evidence" value="ECO:0007669"/>
    <property type="project" value="UniProtKB-UniPathway"/>
</dbReference>
<comment type="similarity">
    <text evidence="2">Belongs to the shikimate kinase family.</text>
</comment>
<keyword evidence="9" id="KW-0057">Aromatic amino acid biosynthesis</keyword>
<evidence type="ECO:0000256" key="10">
    <source>
        <dbReference type="ARBA" id="ARBA00048567"/>
    </source>
</evidence>